<dbReference type="RefSeq" id="WP_306945413.1">
    <property type="nucleotide sequence ID" value="NZ_CP132976.1"/>
</dbReference>
<proteinExistence type="predicted"/>
<evidence type="ECO:0000313" key="1">
    <source>
        <dbReference type="EMBL" id="WMD21575.1"/>
    </source>
</evidence>
<dbReference type="Proteomes" id="UP001234798">
    <property type="component" value="Chromosome"/>
</dbReference>
<dbReference type="EMBL" id="CP132976">
    <property type="protein sequence ID" value="WMD21575.1"/>
    <property type="molecule type" value="Genomic_DNA"/>
</dbReference>
<name>A0ABY9M3P8_9BURK</name>
<gene>
    <name evidence="1" type="ORF">RAS12_04150</name>
</gene>
<protein>
    <submittedName>
        <fullName evidence="1">Uncharacterized protein</fullName>
    </submittedName>
</protein>
<sequence>MVALAPVTYVQAQGAGLAERRAIAAYQETTFPAQLKAVQTAAGYAVPVEVKWDTLAVAGKADRYKEDGYATNIYFVPLTEALRRITVDEMGKKALKDKLANIVVLYDEATAPSSAYANGLKFEGGTLTINFAPDINADDIKPRAEAIQKLLESKL</sequence>
<organism evidence="1 2">
    <name type="scientific">Achromobacter seleniivolatilans</name>
    <dbReference type="NCBI Taxonomy" id="3047478"/>
    <lineage>
        <taxon>Bacteria</taxon>
        <taxon>Pseudomonadati</taxon>
        <taxon>Pseudomonadota</taxon>
        <taxon>Betaproteobacteria</taxon>
        <taxon>Burkholderiales</taxon>
        <taxon>Alcaligenaceae</taxon>
        <taxon>Achromobacter</taxon>
    </lineage>
</organism>
<evidence type="ECO:0000313" key="2">
    <source>
        <dbReference type="Proteomes" id="UP001234798"/>
    </source>
</evidence>
<accession>A0ABY9M3P8</accession>
<reference evidence="1 2" key="1">
    <citation type="submission" date="2023-08" db="EMBL/GenBank/DDBJ databases">
        <title>Achromobacter seleniivolatilans sp. nov., isolated from seleniferous soil.</title>
        <authorList>
            <person name="Zhang S."/>
            <person name="Li K."/>
            <person name="Peng J."/>
            <person name="Zhao Q."/>
            <person name="Wang H."/>
            <person name="Guo Y."/>
        </authorList>
    </citation>
    <scope>NUCLEOTIDE SEQUENCE [LARGE SCALE GENOMIC DNA]</scope>
    <source>
        <strain evidence="1 2">R39</strain>
    </source>
</reference>
<keyword evidence="2" id="KW-1185">Reference proteome</keyword>